<protein>
    <recommendedName>
        <fullName evidence="3">CRISPR-associated protein, Csy2 family</fullName>
    </recommendedName>
</protein>
<dbReference type="KEGG" id="ntg:NSCAC_0643"/>
<gene>
    <name evidence="1" type="ORF">NSCAC_0643</name>
</gene>
<dbReference type="AlphaFoldDB" id="A0A7G1Q8N7"/>
<dbReference type="InterPro" id="IPR013398">
    <property type="entry name" value="CRISPR-assoc_prot_Csy2"/>
</dbReference>
<name>A0A7G1Q8N7_9GAMM</name>
<dbReference type="RefSeq" id="WP_197744983.1">
    <property type="nucleotide sequence ID" value="NZ_LR778175.1"/>
</dbReference>
<keyword evidence="2" id="KW-1185">Reference proteome</keyword>
<accession>A0A7G1Q8N7</accession>
<dbReference type="Pfam" id="PF09614">
    <property type="entry name" value="Cas_Csy2"/>
    <property type="match status" value="1"/>
</dbReference>
<evidence type="ECO:0000313" key="2">
    <source>
        <dbReference type="Proteomes" id="UP000516072"/>
    </source>
</evidence>
<dbReference type="Proteomes" id="UP000516072">
    <property type="component" value="Chromosome"/>
</dbReference>
<evidence type="ECO:0008006" key="3">
    <source>
        <dbReference type="Google" id="ProtNLM"/>
    </source>
</evidence>
<sequence length="302" mass="34174">MDQYYLLLPMIKITNINWESSHLTCSLPLTAIAGFADCLVNFELVNHAPETNADLKGFAVCLHEGEIYDGLTKNPLALCKGNGNKPNEDDLINPPIIPELKGHATLSLVIKIEVENKSKMDDWIKERANQVLHVCRIAGGDIIQAGRAQIFDKKIELAKAMNKLPTGWFIKDRAELIAKEPDPFKALIDAVAWFSSENTPDSTEKQLKQRRYPGWLYATCVGYQLLEDPQDRLNRSHGVKDCDPVNHAYAEPAHSLAELIWVRKLLPLFSKETSNTDDNWLQGLLWDWKTHRESKTVYLSAK</sequence>
<evidence type="ECO:0000313" key="1">
    <source>
        <dbReference type="EMBL" id="CAB1275391.1"/>
    </source>
</evidence>
<dbReference type="EMBL" id="LR778175">
    <property type="protein sequence ID" value="CAB1275391.1"/>
    <property type="molecule type" value="Genomic_DNA"/>
</dbReference>
<reference evidence="1 2" key="1">
    <citation type="submission" date="2020-03" db="EMBL/GenBank/DDBJ databases">
        <authorList>
            <person name="Picone N."/>
        </authorList>
    </citation>
    <scope>NUCLEOTIDE SEQUENCE [LARGE SCALE GENOMIC DNA]</scope>
    <source>
        <strain evidence="1">NSCAC1</strain>
    </source>
</reference>
<organism evidence="1 2">
    <name type="scientific">Candidatus Nitrosacidococcus tergens</name>
    <dbReference type="NCBI Taxonomy" id="553981"/>
    <lineage>
        <taxon>Bacteria</taxon>
        <taxon>Pseudomonadati</taxon>
        <taxon>Pseudomonadota</taxon>
        <taxon>Gammaproteobacteria</taxon>
        <taxon>Chromatiales</taxon>
        <taxon>Chromatiaceae</taxon>
        <taxon>Candidatus Nitrosacidococcus</taxon>
    </lineage>
</organism>
<proteinExistence type="predicted"/>